<name>H0E6S3_9ACTN</name>
<sequence>MSLLDGRRALVTGGGRGIGEAIARRLAAEGAHVTIVSRTLDVAQQVADEIGGVAVGVDIADLDAAHEAVTAAGPLDVLVNNAGFDDPGWFTDTTPERWRSVVDVNLLGMFACTKAALPAMQQARYGRILNIGSEAGRIGSSGNAVYAATKGGIIAFTKSIARENARFGITANTIAVGPIETPLMDKVRAKGELGLKMVAAMERGTLLGRLGEPEEVAAVVTFLASEQAGYVTGENLGVSGGMGIGSA</sequence>
<dbReference type="Proteomes" id="UP000005143">
    <property type="component" value="Unassembled WGS sequence"/>
</dbReference>
<dbReference type="AlphaFoldDB" id="H0E6S3"/>
<evidence type="ECO:0000259" key="3">
    <source>
        <dbReference type="SMART" id="SM00822"/>
    </source>
</evidence>
<feature type="domain" description="Ketoreductase" evidence="3">
    <location>
        <begin position="7"/>
        <end position="184"/>
    </location>
</feature>
<dbReference type="GO" id="GO:0004316">
    <property type="term" value="F:3-oxoacyl-[acyl-carrier-protein] reductase (NADPH) activity"/>
    <property type="evidence" value="ECO:0007669"/>
    <property type="project" value="UniProtKB-EC"/>
</dbReference>
<dbReference type="SUPFAM" id="SSF51735">
    <property type="entry name" value="NAD(P)-binding Rossmann-fold domains"/>
    <property type="match status" value="1"/>
</dbReference>
<dbReference type="EC" id="1.1.1.100" evidence="4"/>
<dbReference type="SMART" id="SM00822">
    <property type="entry name" value="PKS_KR"/>
    <property type="match status" value="1"/>
</dbReference>
<dbReference type="InterPro" id="IPR020904">
    <property type="entry name" value="Sc_DH/Rdtase_CS"/>
</dbReference>
<evidence type="ECO:0000313" key="4">
    <source>
        <dbReference type="EMBL" id="EHN10636.1"/>
    </source>
</evidence>
<dbReference type="OrthoDB" id="9804774at2"/>
<dbReference type="GO" id="GO:0032787">
    <property type="term" value="P:monocarboxylic acid metabolic process"/>
    <property type="evidence" value="ECO:0007669"/>
    <property type="project" value="UniProtKB-ARBA"/>
</dbReference>
<dbReference type="PRINTS" id="PR00081">
    <property type="entry name" value="GDHRDH"/>
</dbReference>
<dbReference type="InterPro" id="IPR002347">
    <property type="entry name" value="SDR_fam"/>
</dbReference>
<dbReference type="PANTHER" id="PTHR42879">
    <property type="entry name" value="3-OXOACYL-(ACYL-CARRIER-PROTEIN) REDUCTASE"/>
    <property type="match status" value="1"/>
</dbReference>
<dbReference type="PATRIC" id="fig|1097667.3.peg.2505"/>
<keyword evidence="2 4" id="KW-0560">Oxidoreductase</keyword>
<protein>
    <submittedName>
        <fullName evidence="4">3-oxoacyl-[acyl-carrier protein] reductase</fullName>
        <ecNumber evidence="4">1.1.1.100</ecNumber>
    </submittedName>
</protein>
<reference evidence="4 5" key="1">
    <citation type="journal article" date="2013" name="Biodegradation">
        <title>Quantitative proteomic analysis of ibuprofen-degrading Patulibacter sp. strain I11.</title>
        <authorList>
            <person name="Almeida B."/>
            <person name="Kjeldal H."/>
            <person name="Lolas I."/>
            <person name="Knudsen A.D."/>
            <person name="Carvalho G."/>
            <person name="Nielsen K.L."/>
            <person name="Barreto Crespo M.T."/>
            <person name="Stensballe A."/>
            <person name="Nielsen J.L."/>
        </authorList>
    </citation>
    <scope>NUCLEOTIDE SEQUENCE [LARGE SCALE GENOMIC DNA]</scope>
    <source>
        <strain evidence="4 5">I11</strain>
    </source>
</reference>
<comment type="caution">
    <text evidence="4">The sequence shown here is derived from an EMBL/GenBank/DDBJ whole genome shotgun (WGS) entry which is preliminary data.</text>
</comment>
<dbReference type="Pfam" id="PF13561">
    <property type="entry name" value="adh_short_C2"/>
    <property type="match status" value="1"/>
</dbReference>
<dbReference type="FunFam" id="3.40.50.720:FF:000084">
    <property type="entry name" value="Short-chain dehydrogenase reductase"/>
    <property type="match status" value="1"/>
</dbReference>
<accession>H0E6S3</accession>
<dbReference type="PROSITE" id="PS00061">
    <property type="entry name" value="ADH_SHORT"/>
    <property type="match status" value="1"/>
</dbReference>
<dbReference type="InterPro" id="IPR050259">
    <property type="entry name" value="SDR"/>
</dbReference>
<evidence type="ECO:0000313" key="5">
    <source>
        <dbReference type="Proteomes" id="UP000005143"/>
    </source>
</evidence>
<proteinExistence type="inferred from homology"/>
<dbReference type="EMBL" id="AGUD01000208">
    <property type="protein sequence ID" value="EHN10636.1"/>
    <property type="molecule type" value="Genomic_DNA"/>
</dbReference>
<dbReference type="PANTHER" id="PTHR42879:SF2">
    <property type="entry name" value="3-OXOACYL-[ACYL-CARRIER-PROTEIN] REDUCTASE FABG"/>
    <property type="match status" value="1"/>
</dbReference>
<evidence type="ECO:0000256" key="1">
    <source>
        <dbReference type="ARBA" id="ARBA00006484"/>
    </source>
</evidence>
<dbReference type="InterPro" id="IPR036291">
    <property type="entry name" value="NAD(P)-bd_dom_sf"/>
</dbReference>
<dbReference type="InterPro" id="IPR057326">
    <property type="entry name" value="KR_dom"/>
</dbReference>
<comment type="similarity">
    <text evidence="1">Belongs to the short-chain dehydrogenases/reductases (SDR) family.</text>
</comment>
<gene>
    <name evidence="4" type="ORF">PAI11_25240</name>
</gene>
<dbReference type="PRINTS" id="PR00080">
    <property type="entry name" value="SDRFAMILY"/>
</dbReference>
<dbReference type="Gene3D" id="3.40.50.720">
    <property type="entry name" value="NAD(P)-binding Rossmann-like Domain"/>
    <property type="match status" value="1"/>
</dbReference>
<evidence type="ECO:0000256" key="2">
    <source>
        <dbReference type="ARBA" id="ARBA00023002"/>
    </source>
</evidence>
<organism evidence="4 5">
    <name type="scientific">Patulibacter medicamentivorans</name>
    <dbReference type="NCBI Taxonomy" id="1097667"/>
    <lineage>
        <taxon>Bacteria</taxon>
        <taxon>Bacillati</taxon>
        <taxon>Actinomycetota</taxon>
        <taxon>Thermoleophilia</taxon>
        <taxon>Solirubrobacterales</taxon>
        <taxon>Patulibacteraceae</taxon>
        <taxon>Patulibacter</taxon>
    </lineage>
</organism>
<keyword evidence="5" id="KW-1185">Reference proteome</keyword>
<dbReference type="RefSeq" id="WP_007575611.1">
    <property type="nucleotide sequence ID" value="NZ_AGUD01000208.1"/>
</dbReference>